<name>A0A1X7QZ16_9SACH</name>
<dbReference type="Proteomes" id="UP000196158">
    <property type="component" value="Unassembled WGS sequence"/>
</dbReference>
<dbReference type="GO" id="GO:0016620">
    <property type="term" value="F:oxidoreductase activity, acting on the aldehyde or oxo group of donors, NAD or NADP as acceptor"/>
    <property type="evidence" value="ECO:0007669"/>
    <property type="project" value="InterPro"/>
</dbReference>
<evidence type="ECO:0000259" key="6">
    <source>
        <dbReference type="Pfam" id="PF00171"/>
    </source>
</evidence>
<comment type="similarity">
    <text evidence="1 4">Belongs to the aldehyde dehydrogenase family.</text>
</comment>
<evidence type="ECO:0000256" key="2">
    <source>
        <dbReference type="ARBA" id="ARBA00023002"/>
    </source>
</evidence>
<keyword evidence="8" id="KW-1185">Reference proteome</keyword>
<dbReference type="InterPro" id="IPR029510">
    <property type="entry name" value="Ald_DH_CS_GLU"/>
</dbReference>
<protein>
    <recommendedName>
        <fullName evidence="6">Aldehyde dehydrogenase domain-containing protein</fullName>
    </recommendedName>
</protein>
<feature type="active site" evidence="3">
    <location>
        <position position="360"/>
    </location>
</feature>
<dbReference type="Gene3D" id="3.40.605.10">
    <property type="entry name" value="Aldehyde Dehydrogenase, Chain A, domain 1"/>
    <property type="match status" value="1"/>
</dbReference>
<dbReference type="PROSITE" id="PS00070">
    <property type="entry name" value="ALDEHYDE_DEHYDR_CYS"/>
    <property type="match status" value="1"/>
</dbReference>
<dbReference type="EMBL" id="FXLY01000002">
    <property type="protein sequence ID" value="SMN18459.1"/>
    <property type="molecule type" value="Genomic_DNA"/>
</dbReference>
<keyword evidence="5" id="KW-0472">Membrane</keyword>
<dbReference type="SUPFAM" id="SSF53720">
    <property type="entry name" value="ALDH-like"/>
    <property type="match status" value="1"/>
</dbReference>
<evidence type="ECO:0000256" key="1">
    <source>
        <dbReference type="ARBA" id="ARBA00009986"/>
    </source>
</evidence>
<dbReference type="InterPro" id="IPR015590">
    <property type="entry name" value="Aldehyde_DH_dom"/>
</dbReference>
<reference evidence="7 8" key="1">
    <citation type="submission" date="2017-04" db="EMBL/GenBank/DDBJ databases">
        <authorList>
            <person name="Afonso C.L."/>
            <person name="Miller P.J."/>
            <person name="Scott M.A."/>
            <person name="Spackman E."/>
            <person name="Goraichik I."/>
            <person name="Dimitrov K.M."/>
            <person name="Suarez D.L."/>
            <person name="Swayne D.E."/>
        </authorList>
    </citation>
    <scope>NUCLEOTIDE SEQUENCE [LARGE SCALE GENOMIC DNA]</scope>
</reference>
<dbReference type="AlphaFoldDB" id="A0A1X7QZ16"/>
<keyword evidence="2 4" id="KW-0560">Oxidoreductase</keyword>
<sequence length="649" mass="72399">MSNIYLNTEMLKQLNSSVHDHIAEWIKNNQENFAIFRNQEHLIRNTHPQVLAIFTTIATCFILYIIYKVVFTLNYKDPTDIPVKFNLPIPEAAHQNWKSKTRLSPPSIIDPNDPTIIQTYCPATGQLLGKFKSKTESDIDEMIEKANQAQLQFNDSSIQRRIRILKSLRGYILENQESIARVACRDSGKTMLDASMGEILVTLEKLAWVIEHGPSILQPSTRPGPTNFFMKWYKGAEVRYEPLGVVSAIVSWNYPFHNLMGPIIAALFTGNSIVLKCSEQVVWSSDFFVRLVRECLKECGEDEDLIQLCYCLPPRDYVDNAANYFTSHPGLKHITFIGSQSIAHHILKCAAESLTPVVVELGGKDAFIVLDSVKKLESLSSIILRGTFQSAGQNCIGIERVIVSAKNYDKLVEILERRLTTSPLRLGSDIDQLEGVDMGAMVSDNRFEQLEELVKDAVSKGARLLAGGSRYSHHTYPEGHYFQPTLLVDVTSEMKIANNEVFGPILVMMKANDTDHCIELANSANFGLGGSVFGNNFEECNYVANNLKTGNVAINDFATFYVCQLPFGGIHGSGYGKFGGEEGLLGLCNAKSVCYDTLPFVSTQIPPALDYPINNTNQKAWNFVKAFITGAYTPSIWQRVKSIFSLAKA</sequence>
<keyword evidence="5" id="KW-1133">Transmembrane helix</keyword>
<gene>
    <name evidence="7" type="ORF">KASA_0Q09416G</name>
</gene>
<feature type="transmembrane region" description="Helical" evidence="5">
    <location>
        <begin position="50"/>
        <end position="67"/>
    </location>
</feature>
<dbReference type="CDD" id="cd07098">
    <property type="entry name" value="ALDH_F15-22"/>
    <property type="match status" value="1"/>
</dbReference>
<dbReference type="OrthoDB" id="310895at2759"/>
<accession>A0A1X7QZ16</accession>
<dbReference type="InterPro" id="IPR016161">
    <property type="entry name" value="Ald_DH/histidinol_DH"/>
</dbReference>
<dbReference type="FunFam" id="3.40.309.10:FF:000024">
    <property type="entry name" value="Betaine aldehyde dehydrogenase"/>
    <property type="match status" value="1"/>
</dbReference>
<evidence type="ECO:0000313" key="7">
    <source>
        <dbReference type="EMBL" id="SMN18459.1"/>
    </source>
</evidence>
<dbReference type="InterPro" id="IPR016163">
    <property type="entry name" value="Ald_DH_C"/>
</dbReference>
<dbReference type="PROSITE" id="PS00687">
    <property type="entry name" value="ALDEHYDE_DEHYDR_GLU"/>
    <property type="match status" value="1"/>
</dbReference>
<dbReference type="STRING" id="1789683.A0A1X7QZ16"/>
<dbReference type="Pfam" id="PF00171">
    <property type="entry name" value="Aldedh"/>
    <property type="match status" value="1"/>
</dbReference>
<dbReference type="Gene3D" id="3.40.309.10">
    <property type="entry name" value="Aldehyde Dehydrogenase, Chain A, domain 2"/>
    <property type="match status" value="1"/>
</dbReference>
<dbReference type="PANTHER" id="PTHR11699">
    <property type="entry name" value="ALDEHYDE DEHYDROGENASE-RELATED"/>
    <property type="match status" value="1"/>
</dbReference>
<evidence type="ECO:0000256" key="5">
    <source>
        <dbReference type="SAM" id="Phobius"/>
    </source>
</evidence>
<evidence type="ECO:0000256" key="3">
    <source>
        <dbReference type="PROSITE-ProRule" id="PRU10007"/>
    </source>
</evidence>
<keyword evidence="5" id="KW-0812">Transmembrane</keyword>
<dbReference type="InterPro" id="IPR016160">
    <property type="entry name" value="Ald_DH_CS_CYS"/>
</dbReference>
<organism evidence="7 8">
    <name type="scientific">Maudiozyma saulgeensis</name>
    <dbReference type="NCBI Taxonomy" id="1789683"/>
    <lineage>
        <taxon>Eukaryota</taxon>
        <taxon>Fungi</taxon>
        <taxon>Dikarya</taxon>
        <taxon>Ascomycota</taxon>
        <taxon>Saccharomycotina</taxon>
        <taxon>Saccharomycetes</taxon>
        <taxon>Saccharomycetales</taxon>
        <taxon>Saccharomycetaceae</taxon>
        <taxon>Maudiozyma</taxon>
    </lineage>
</organism>
<evidence type="ECO:0000313" key="8">
    <source>
        <dbReference type="Proteomes" id="UP000196158"/>
    </source>
</evidence>
<proteinExistence type="inferred from homology"/>
<evidence type="ECO:0000256" key="4">
    <source>
        <dbReference type="RuleBase" id="RU003345"/>
    </source>
</evidence>
<feature type="domain" description="Aldehyde dehydrogenase" evidence="6">
    <location>
        <begin position="111"/>
        <end position="593"/>
    </location>
</feature>
<dbReference type="InterPro" id="IPR016162">
    <property type="entry name" value="Ald_DH_N"/>
</dbReference>